<evidence type="ECO:0000313" key="1">
    <source>
        <dbReference type="EMBL" id="KAI4384216.1"/>
    </source>
</evidence>
<sequence length="197" mass="21459">MKVTNALTWTAIATGLAYNGRSKEAIELLEAMGCHSVNPNAVTFSSLLSACCHTGLVEEGVHLFSTMKTKLGVIPQIQHYGCVVDILGRAGYLEAAYDFVKSMPAQPDAILWRSLLTACNLHGDLKMAEKVGKLLVQGDLVPNSATQDMTQDYISISNIYAAAGKWSNVEVMRKEMKRKRGFRKHGGSSVLSAPHLY</sequence>
<dbReference type="Proteomes" id="UP001057402">
    <property type="component" value="Chromosome 2"/>
</dbReference>
<proteinExistence type="predicted"/>
<evidence type="ECO:0000313" key="2">
    <source>
        <dbReference type="Proteomes" id="UP001057402"/>
    </source>
</evidence>
<comment type="caution">
    <text evidence="1">The sequence shown here is derived from an EMBL/GenBank/DDBJ whole genome shotgun (WGS) entry which is preliminary data.</text>
</comment>
<protein>
    <submittedName>
        <fullName evidence="1">Uncharacterized protein</fullName>
    </submittedName>
</protein>
<dbReference type="EMBL" id="CM042881">
    <property type="protein sequence ID" value="KAI4384216.1"/>
    <property type="molecule type" value="Genomic_DNA"/>
</dbReference>
<gene>
    <name evidence="1" type="ORF">MLD38_002401</name>
</gene>
<keyword evidence="2" id="KW-1185">Reference proteome</keyword>
<accession>A0ACB9S2A7</accession>
<name>A0ACB9S2A7_9MYRT</name>
<organism evidence="1 2">
    <name type="scientific">Melastoma candidum</name>
    <dbReference type="NCBI Taxonomy" id="119954"/>
    <lineage>
        <taxon>Eukaryota</taxon>
        <taxon>Viridiplantae</taxon>
        <taxon>Streptophyta</taxon>
        <taxon>Embryophyta</taxon>
        <taxon>Tracheophyta</taxon>
        <taxon>Spermatophyta</taxon>
        <taxon>Magnoliopsida</taxon>
        <taxon>eudicotyledons</taxon>
        <taxon>Gunneridae</taxon>
        <taxon>Pentapetalae</taxon>
        <taxon>rosids</taxon>
        <taxon>malvids</taxon>
        <taxon>Myrtales</taxon>
        <taxon>Melastomataceae</taxon>
        <taxon>Melastomatoideae</taxon>
        <taxon>Melastomateae</taxon>
        <taxon>Melastoma</taxon>
    </lineage>
</organism>
<reference evidence="2" key="1">
    <citation type="journal article" date="2023" name="Front. Plant Sci.">
        <title>Chromosomal-level genome assembly of Melastoma candidum provides insights into trichome evolution.</title>
        <authorList>
            <person name="Zhong Y."/>
            <person name="Wu W."/>
            <person name="Sun C."/>
            <person name="Zou P."/>
            <person name="Liu Y."/>
            <person name="Dai S."/>
            <person name="Zhou R."/>
        </authorList>
    </citation>
    <scope>NUCLEOTIDE SEQUENCE [LARGE SCALE GENOMIC DNA]</scope>
</reference>